<evidence type="ECO:0000259" key="5">
    <source>
        <dbReference type="PROSITE" id="PS51473"/>
    </source>
</evidence>
<keyword evidence="1" id="KW-0732">Signal</keyword>
<dbReference type="PROSITE" id="PS51473">
    <property type="entry name" value="GNK2"/>
    <property type="match status" value="2"/>
</dbReference>
<comment type="similarity">
    <text evidence="3">Belongs to the cysteine-rich repeat secretory protein family.</text>
</comment>
<comment type="caution">
    <text evidence="6">The sequence shown here is derived from an EMBL/GenBank/DDBJ whole genome shotgun (WGS) entry which is preliminary data.</text>
</comment>
<dbReference type="AlphaFoldDB" id="A0A6D2JAV5"/>
<dbReference type="InterPro" id="IPR038408">
    <property type="entry name" value="GNK2_sf"/>
</dbReference>
<dbReference type="EMBL" id="CACVBM020001228">
    <property type="protein sequence ID" value="CAA7040364.1"/>
    <property type="molecule type" value="Genomic_DNA"/>
</dbReference>
<dbReference type="Pfam" id="PF01657">
    <property type="entry name" value="Stress-antifung"/>
    <property type="match status" value="2"/>
</dbReference>
<evidence type="ECO:0000256" key="3">
    <source>
        <dbReference type="ARBA" id="ARBA00038515"/>
    </source>
</evidence>
<protein>
    <recommendedName>
        <fullName evidence="5">Gnk2-homologous domain-containing protein</fullName>
    </recommendedName>
</protein>
<feature type="transmembrane region" description="Helical" evidence="4">
    <location>
        <begin position="246"/>
        <end position="270"/>
    </location>
</feature>
<dbReference type="CDD" id="cd23509">
    <property type="entry name" value="Gnk2-like"/>
    <property type="match status" value="2"/>
</dbReference>
<organism evidence="6 7">
    <name type="scientific">Microthlaspi erraticum</name>
    <dbReference type="NCBI Taxonomy" id="1685480"/>
    <lineage>
        <taxon>Eukaryota</taxon>
        <taxon>Viridiplantae</taxon>
        <taxon>Streptophyta</taxon>
        <taxon>Embryophyta</taxon>
        <taxon>Tracheophyta</taxon>
        <taxon>Spermatophyta</taxon>
        <taxon>Magnoliopsida</taxon>
        <taxon>eudicotyledons</taxon>
        <taxon>Gunneridae</taxon>
        <taxon>Pentapetalae</taxon>
        <taxon>rosids</taxon>
        <taxon>malvids</taxon>
        <taxon>Brassicales</taxon>
        <taxon>Brassicaceae</taxon>
        <taxon>Coluteocarpeae</taxon>
        <taxon>Microthlaspi</taxon>
    </lineage>
</organism>
<proteinExistence type="inferred from homology"/>
<reference evidence="6" key="1">
    <citation type="submission" date="2020-01" db="EMBL/GenBank/DDBJ databases">
        <authorList>
            <person name="Mishra B."/>
        </authorList>
    </citation>
    <scope>NUCLEOTIDE SEQUENCE [LARGE SCALE GENOMIC DNA]</scope>
</reference>
<dbReference type="FunFam" id="3.30.430.20:FF:000003">
    <property type="entry name" value="Cysteine-rich RLK (RECEPTOR-like protein kinase) 10"/>
    <property type="match status" value="1"/>
</dbReference>
<name>A0A6D2JAV5_9BRAS</name>
<evidence type="ECO:0000256" key="2">
    <source>
        <dbReference type="ARBA" id="ARBA00022737"/>
    </source>
</evidence>
<dbReference type="PANTHER" id="PTHR32099">
    <property type="entry name" value="CYSTEINE-RICH REPEAT SECRETORY PROTEIN"/>
    <property type="match status" value="1"/>
</dbReference>
<evidence type="ECO:0000256" key="4">
    <source>
        <dbReference type="SAM" id="Phobius"/>
    </source>
</evidence>
<dbReference type="PANTHER" id="PTHR32099:SF85">
    <property type="entry name" value="CYSTEINE-RICH REPEAT SECRETORY PROTEIN 57-RELATED"/>
    <property type="match status" value="1"/>
</dbReference>
<dbReference type="Proteomes" id="UP000467841">
    <property type="component" value="Unassembled WGS sequence"/>
</dbReference>
<dbReference type="OrthoDB" id="1088600at2759"/>
<dbReference type="FunFam" id="3.30.430.20:FF:000030">
    <property type="entry name" value="Cysteine-rich repeat secretory protein 9"/>
    <property type="match status" value="1"/>
</dbReference>
<gene>
    <name evidence="6" type="ORF">MERR_LOCUS27599</name>
</gene>
<evidence type="ECO:0000313" key="6">
    <source>
        <dbReference type="EMBL" id="CAA7040364.1"/>
    </source>
</evidence>
<evidence type="ECO:0000313" key="7">
    <source>
        <dbReference type="Proteomes" id="UP000467841"/>
    </source>
</evidence>
<keyword evidence="4" id="KW-0812">Transmembrane</keyword>
<dbReference type="Gene3D" id="3.30.430.20">
    <property type="entry name" value="Gnk2 domain, C-X8-C-X2-C motif"/>
    <property type="match status" value="2"/>
</dbReference>
<sequence>MSESDHIETFCLSSAGNFTRSSTYHTNLNTLLSTLSNQSSLANYYNLTTGLASDRVHGMFLCTGDVNRTTCNACVKTATIEIAKNCTNHREAITYYFDCIVRYSDKFFLSTLETEPNTYWVSNDPIPKSFGKFRQSLSEKMGEVIVRSSMLSSSLTPYYLMDTTRFDNLYDLESIVQCTPYLDPGNCSTCLKLALQEISDCCSDQRWAIIWTPKCFVSFDTYNSSLPPLPPPNRSGSFSIRGNNKIVGGMVLAAAASVFVFLGSLVSVVVPPRTVRPAAESTSASESGGKESVAAVIKFPDASHGSAGGDRDGPSDGCYKYTGVTPDTGTRLCPKCVYNRREMFSVSMPTSGRETQSPRFWLVRREDLKFLHPKTK</sequence>
<feature type="domain" description="Gnk2-homologous" evidence="5">
    <location>
        <begin position="114"/>
        <end position="224"/>
    </location>
</feature>
<evidence type="ECO:0000256" key="1">
    <source>
        <dbReference type="ARBA" id="ARBA00022729"/>
    </source>
</evidence>
<feature type="domain" description="Gnk2-homologous" evidence="5">
    <location>
        <begin position="6"/>
        <end position="108"/>
    </location>
</feature>
<keyword evidence="4" id="KW-0472">Membrane</keyword>
<keyword evidence="2" id="KW-0677">Repeat</keyword>
<dbReference type="InterPro" id="IPR002902">
    <property type="entry name" value="GNK2"/>
</dbReference>
<keyword evidence="4" id="KW-1133">Transmembrane helix</keyword>
<accession>A0A6D2JAV5</accession>
<keyword evidence="7" id="KW-1185">Reference proteome</keyword>